<dbReference type="AlphaFoldDB" id="A0AAN8L5Q7"/>
<proteinExistence type="predicted"/>
<reference evidence="1 2" key="1">
    <citation type="submission" date="2021-04" db="EMBL/GenBank/DDBJ databases">
        <authorList>
            <person name="De Guttry C."/>
            <person name="Zahm M."/>
            <person name="Klopp C."/>
            <person name="Cabau C."/>
            <person name="Louis A."/>
            <person name="Berthelot C."/>
            <person name="Parey E."/>
            <person name="Roest Crollius H."/>
            <person name="Montfort J."/>
            <person name="Robinson-Rechavi M."/>
            <person name="Bucao C."/>
            <person name="Bouchez O."/>
            <person name="Gislard M."/>
            <person name="Lluch J."/>
            <person name="Milhes M."/>
            <person name="Lampietro C."/>
            <person name="Lopez Roques C."/>
            <person name="Donnadieu C."/>
            <person name="Braasch I."/>
            <person name="Desvignes T."/>
            <person name="Postlethwait J."/>
            <person name="Bobe J."/>
            <person name="Wedekind C."/>
            <person name="Guiguen Y."/>
        </authorList>
    </citation>
    <scope>NUCLEOTIDE SEQUENCE [LARGE SCALE GENOMIC DNA]</scope>
    <source>
        <strain evidence="1">Cs_M1</strain>
        <tissue evidence="1">Blood</tissue>
    </source>
</reference>
<protein>
    <submittedName>
        <fullName evidence="1">Uncharacterized protein</fullName>
    </submittedName>
</protein>
<name>A0AAN8L5Q7_9TELE</name>
<organism evidence="1 2">
    <name type="scientific">Coregonus suidteri</name>
    <dbReference type="NCBI Taxonomy" id="861788"/>
    <lineage>
        <taxon>Eukaryota</taxon>
        <taxon>Metazoa</taxon>
        <taxon>Chordata</taxon>
        <taxon>Craniata</taxon>
        <taxon>Vertebrata</taxon>
        <taxon>Euteleostomi</taxon>
        <taxon>Actinopterygii</taxon>
        <taxon>Neopterygii</taxon>
        <taxon>Teleostei</taxon>
        <taxon>Protacanthopterygii</taxon>
        <taxon>Salmoniformes</taxon>
        <taxon>Salmonidae</taxon>
        <taxon>Coregoninae</taxon>
        <taxon>Coregonus</taxon>
    </lineage>
</organism>
<comment type="caution">
    <text evidence="1">The sequence shown here is derived from an EMBL/GenBank/DDBJ whole genome shotgun (WGS) entry which is preliminary data.</text>
</comment>
<dbReference type="Proteomes" id="UP001356427">
    <property type="component" value="Unassembled WGS sequence"/>
</dbReference>
<keyword evidence="2" id="KW-1185">Reference proteome</keyword>
<dbReference type="EMBL" id="JAGTTL010000022">
    <property type="protein sequence ID" value="KAK6305657.1"/>
    <property type="molecule type" value="Genomic_DNA"/>
</dbReference>
<evidence type="ECO:0000313" key="1">
    <source>
        <dbReference type="EMBL" id="KAK6305657.1"/>
    </source>
</evidence>
<sequence>MIEREVSSVSNLFSSSSSYLSSRNVHGSACPSYLLAKAKAGAGDLETGLACQQSSKELWISSPFYLMLSHETLMSYPPYNIKVHTKND</sequence>
<gene>
    <name evidence="1" type="ORF">J4Q44_G00244370</name>
</gene>
<accession>A0AAN8L5Q7</accession>
<evidence type="ECO:0000313" key="2">
    <source>
        <dbReference type="Proteomes" id="UP001356427"/>
    </source>
</evidence>